<dbReference type="PANTHER" id="PTHR33840:SF1">
    <property type="entry name" value="TLE1 PHOSPHOLIPASE DOMAIN-CONTAINING PROTEIN"/>
    <property type="match status" value="1"/>
</dbReference>
<accession>A0ABY1ZG27</accession>
<dbReference type="Pfam" id="PF09994">
    <property type="entry name" value="T6SS_Tle1-like_cat"/>
    <property type="match status" value="2"/>
</dbReference>
<dbReference type="InterPro" id="IPR018712">
    <property type="entry name" value="Tle1-like_cat"/>
</dbReference>
<dbReference type="Proteomes" id="UP000313645">
    <property type="component" value="Unassembled WGS sequence"/>
</dbReference>
<evidence type="ECO:0000313" key="2">
    <source>
        <dbReference type="EMBL" id="TBW48214.1"/>
    </source>
</evidence>
<feature type="domain" description="T6SS Phospholipase effector Tle1-like catalytic" evidence="1">
    <location>
        <begin position="378"/>
        <end position="477"/>
    </location>
</feature>
<sequence length="679" mass="75236">MDMQIKRPRDLELRDLPRIESPTFAPSNLPLNTDLAGPSLHKALKLADDFIGSPYRSDRERMDRLKRKLRDGSLVLVKGTTDTRPFSPLIAWEEDGVLPGRWKVVKDVHGLNLASWVARMNDWQITLEQVERLGPGSVGHLSANSFDSDLRERRAAERERAQRDSQKNLSLPVGAAAGVAPLAAETADASEQEPSDKELHIEVGVFLDGTGNNAGNVETYKKKVAELCTAPLDRGDIDKEECSLRLALTLGDSYASEQTNVFKLFSLYREEKHEDEKEVMKKAGIYAPGVGTSTGQDDSLISSATGLGEMGILNQVTHALDETVRRIRLFSSEQQPDALTFDIFGFSRGAAAARQVVAEIAKGLNGELGRKLKAADISYPTKVQIRFVGLFDSVAGVLDPLNLDFTTSNDRNQPVDIYLDPKTVNSAVQLIAADECRENFALNSIANEDGTIPSNFTEISLPGAHSDVGGGYPDMMTETVLLSRKRVIDDHRTEWPEQTVDWDNLESILADTAAQGWIGENSLKMDKGSIPFLRIDKSTQRDPTPNGRVTLKLHMARHVRGELSRIPLRIMHDLALRSKVPLNPVESLDEGVELPTELVAILDKLWSQIKQGSDKPEISEEDRKLLLQRYVHHSDNFNPVKFLAAQSIVELEIPWDLILPFKPAAHRSRIVHANAPENA</sequence>
<evidence type="ECO:0000313" key="3">
    <source>
        <dbReference type="Proteomes" id="UP000313645"/>
    </source>
</evidence>
<name>A0ABY1ZG27_9GAMM</name>
<evidence type="ECO:0000259" key="1">
    <source>
        <dbReference type="Pfam" id="PF09994"/>
    </source>
</evidence>
<protein>
    <submittedName>
        <fullName evidence="2">DUF2235 domain-containing protein</fullName>
    </submittedName>
</protein>
<feature type="domain" description="T6SS Phospholipase effector Tle1-like catalytic" evidence="1">
    <location>
        <begin position="256"/>
        <end position="360"/>
    </location>
</feature>
<dbReference type="EMBL" id="SJDL01000051">
    <property type="protein sequence ID" value="TBW48214.1"/>
    <property type="molecule type" value="Genomic_DNA"/>
</dbReference>
<organism evidence="2 3">
    <name type="scientific">Marinobacter halodurans</name>
    <dbReference type="NCBI Taxonomy" id="2528979"/>
    <lineage>
        <taxon>Bacteria</taxon>
        <taxon>Pseudomonadati</taxon>
        <taxon>Pseudomonadota</taxon>
        <taxon>Gammaproteobacteria</taxon>
        <taxon>Pseudomonadales</taxon>
        <taxon>Marinobacteraceae</taxon>
        <taxon>Marinobacter</taxon>
    </lineage>
</organism>
<gene>
    <name evidence="2" type="ORF">EZI54_21490</name>
</gene>
<reference evidence="2 3" key="1">
    <citation type="submission" date="2019-02" db="EMBL/GenBank/DDBJ databases">
        <title>Marinobacter halodurans sp. nov., a marine bacterium isolated from sea tidal flat.</title>
        <authorList>
            <person name="Yoo Y."/>
            <person name="Lee D.W."/>
            <person name="Kim B.S."/>
            <person name="Kim J.-J."/>
        </authorList>
    </citation>
    <scope>NUCLEOTIDE SEQUENCE [LARGE SCALE GENOMIC DNA]</scope>
    <source>
        <strain evidence="2 3">YJ-S3-2</strain>
    </source>
</reference>
<keyword evidence="3" id="KW-1185">Reference proteome</keyword>
<dbReference type="PANTHER" id="PTHR33840">
    <property type="match status" value="1"/>
</dbReference>
<proteinExistence type="predicted"/>
<comment type="caution">
    <text evidence="2">The sequence shown here is derived from an EMBL/GenBank/DDBJ whole genome shotgun (WGS) entry which is preliminary data.</text>
</comment>